<proteinExistence type="predicted"/>
<keyword evidence="3" id="KW-1185">Reference proteome</keyword>
<gene>
    <name evidence="2" type="ORF">KP509_02G097800</name>
</gene>
<dbReference type="AlphaFoldDB" id="A0A8T2VC29"/>
<organism evidence="2 3">
    <name type="scientific">Ceratopteris richardii</name>
    <name type="common">Triangle waterfern</name>
    <dbReference type="NCBI Taxonomy" id="49495"/>
    <lineage>
        <taxon>Eukaryota</taxon>
        <taxon>Viridiplantae</taxon>
        <taxon>Streptophyta</taxon>
        <taxon>Embryophyta</taxon>
        <taxon>Tracheophyta</taxon>
        <taxon>Polypodiopsida</taxon>
        <taxon>Polypodiidae</taxon>
        <taxon>Polypodiales</taxon>
        <taxon>Pteridineae</taxon>
        <taxon>Pteridaceae</taxon>
        <taxon>Parkerioideae</taxon>
        <taxon>Ceratopteris</taxon>
    </lineage>
</organism>
<dbReference type="Proteomes" id="UP000825935">
    <property type="component" value="Chromosome 2"/>
</dbReference>
<evidence type="ECO:0000313" key="3">
    <source>
        <dbReference type="Proteomes" id="UP000825935"/>
    </source>
</evidence>
<evidence type="ECO:0000256" key="1">
    <source>
        <dbReference type="SAM" id="MobiDB-lite"/>
    </source>
</evidence>
<name>A0A8T2VC29_CERRI</name>
<sequence length="131" mass="14048">MQTQRGTPMTNSAPVVATSGSAKNPLVHDSHYGPDLLGFQWGSGRRLFASSGISNGRSHGAAQFDDFSVSAHLHMLRPQSLFLHPAAAASVQRTVENRTPNPAVFRRMEIVSASSSRPLSLQTDYGGSEKV</sequence>
<reference evidence="2" key="1">
    <citation type="submission" date="2021-08" db="EMBL/GenBank/DDBJ databases">
        <title>WGS assembly of Ceratopteris richardii.</title>
        <authorList>
            <person name="Marchant D.B."/>
            <person name="Chen G."/>
            <person name="Jenkins J."/>
            <person name="Shu S."/>
            <person name="Leebens-Mack J."/>
            <person name="Grimwood J."/>
            <person name="Schmutz J."/>
            <person name="Soltis P."/>
            <person name="Soltis D."/>
            <person name="Chen Z.-H."/>
        </authorList>
    </citation>
    <scope>NUCLEOTIDE SEQUENCE</scope>
    <source>
        <strain evidence="2">Whitten #5841</strain>
        <tissue evidence="2">Leaf</tissue>
    </source>
</reference>
<comment type="caution">
    <text evidence="2">The sequence shown here is derived from an EMBL/GenBank/DDBJ whole genome shotgun (WGS) entry which is preliminary data.</text>
</comment>
<protein>
    <submittedName>
        <fullName evidence="2">Uncharacterized protein</fullName>
    </submittedName>
</protein>
<accession>A0A8T2VC29</accession>
<feature type="region of interest" description="Disordered" evidence="1">
    <location>
        <begin position="1"/>
        <end position="22"/>
    </location>
</feature>
<evidence type="ECO:0000313" key="2">
    <source>
        <dbReference type="EMBL" id="KAH7444912.1"/>
    </source>
</evidence>
<dbReference type="EMBL" id="CM035407">
    <property type="protein sequence ID" value="KAH7444912.1"/>
    <property type="molecule type" value="Genomic_DNA"/>
</dbReference>
<dbReference type="OrthoDB" id="1923220at2759"/>